<dbReference type="OrthoDB" id="9770043at2"/>
<dbReference type="InterPro" id="IPR011042">
    <property type="entry name" value="6-blade_b-propeller_TolB-like"/>
</dbReference>
<sequence>MIRFMLVGTATAALVAAVTLPQPAPAAQSFESEQATLELETVADGLEHPWGLAFLPDGRMLVTERPGRLRVVDRDGGVSEPVSGVPEVYASGQGGLLDVILGPDHAETKRIYFSYAEPGEGGAGTAVARARLDLDALALRDVEVIFRQQPKTRGGRHFGSRLVFKPDGTLFITIGDRAERERAQNLTINRAQVIRIRPDGGIPRDNPFVGVEGRLPEVWSYGHRNAQGAALHPDSQKLWIHEHAAQGGDEVNIPEAGKNYGWPTIHYGEDYGGGQFGEGTKKAGFEQPIYYWDPSIAPSGMDFYTSDKVPAWTGDLFVGALAFRMLVRLDVEQGRIIHEERLLEDVDERIRAVDQGPDGSLYLLTDAPDGRVLRLTPAPKEW</sequence>
<feature type="signal peptide" evidence="1">
    <location>
        <begin position="1"/>
        <end position="26"/>
    </location>
</feature>
<dbReference type="PANTHER" id="PTHR19328:SF75">
    <property type="entry name" value="ALDOSE SUGAR DEHYDROGENASE YLII"/>
    <property type="match status" value="1"/>
</dbReference>
<dbReference type="Pfam" id="PF07995">
    <property type="entry name" value="GSDH"/>
    <property type="match status" value="1"/>
</dbReference>
<feature type="chain" id="PRO_5011580297" evidence="1">
    <location>
        <begin position="27"/>
        <end position="382"/>
    </location>
</feature>
<dbReference type="SUPFAM" id="SSF50952">
    <property type="entry name" value="Soluble quinoprotein glucose dehydrogenase"/>
    <property type="match status" value="1"/>
</dbReference>
<dbReference type="EMBL" id="FNCE01000005">
    <property type="protein sequence ID" value="SDG10694.1"/>
    <property type="molecule type" value="Genomic_DNA"/>
</dbReference>
<proteinExistence type="predicted"/>
<name>A0A1G7RJ46_9PROT</name>
<dbReference type="RefSeq" id="WP_090019780.1">
    <property type="nucleotide sequence ID" value="NZ_FNCE01000005.1"/>
</dbReference>
<keyword evidence="4" id="KW-1185">Reference proteome</keyword>
<organism evidence="3 4">
    <name type="scientific">Limimonas halophila</name>
    <dbReference type="NCBI Taxonomy" id="1082479"/>
    <lineage>
        <taxon>Bacteria</taxon>
        <taxon>Pseudomonadati</taxon>
        <taxon>Pseudomonadota</taxon>
        <taxon>Alphaproteobacteria</taxon>
        <taxon>Rhodospirillales</taxon>
        <taxon>Rhodovibrionaceae</taxon>
        <taxon>Limimonas</taxon>
    </lineage>
</organism>
<dbReference type="InterPro" id="IPR012938">
    <property type="entry name" value="Glc/Sorbosone_DH"/>
</dbReference>
<evidence type="ECO:0000256" key="1">
    <source>
        <dbReference type="SAM" id="SignalP"/>
    </source>
</evidence>
<evidence type="ECO:0000313" key="3">
    <source>
        <dbReference type="EMBL" id="SDG10694.1"/>
    </source>
</evidence>
<evidence type="ECO:0000259" key="2">
    <source>
        <dbReference type="Pfam" id="PF07995"/>
    </source>
</evidence>
<keyword evidence="1" id="KW-0732">Signal</keyword>
<dbReference type="AlphaFoldDB" id="A0A1G7RJ46"/>
<dbReference type="Proteomes" id="UP000199415">
    <property type="component" value="Unassembled WGS sequence"/>
</dbReference>
<evidence type="ECO:0000313" key="4">
    <source>
        <dbReference type="Proteomes" id="UP000199415"/>
    </source>
</evidence>
<reference evidence="3 4" key="1">
    <citation type="submission" date="2016-10" db="EMBL/GenBank/DDBJ databases">
        <authorList>
            <person name="de Groot N.N."/>
        </authorList>
    </citation>
    <scope>NUCLEOTIDE SEQUENCE [LARGE SCALE GENOMIC DNA]</scope>
    <source>
        <strain evidence="3 4">DSM 25584</strain>
    </source>
</reference>
<feature type="domain" description="Glucose/Sorbosone dehydrogenase" evidence="2">
    <location>
        <begin position="46"/>
        <end position="374"/>
    </location>
</feature>
<dbReference type="Gene3D" id="2.120.10.30">
    <property type="entry name" value="TolB, C-terminal domain"/>
    <property type="match status" value="1"/>
</dbReference>
<accession>A0A1G7RJ46</accession>
<protein>
    <submittedName>
        <fullName evidence="3">Glucose/arabinose dehydrogenase, beta-propeller fold</fullName>
    </submittedName>
</protein>
<gene>
    <name evidence="3" type="ORF">SAMN05216241_105150</name>
</gene>
<dbReference type="STRING" id="1082479.SAMN05216241_105150"/>
<dbReference type="PANTHER" id="PTHR19328">
    <property type="entry name" value="HEDGEHOG-INTERACTING PROTEIN"/>
    <property type="match status" value="1"/>
</dbReference>
<dbReference type="InterPro" id="IPR011041">
    <property type="entry name" value="Quinoprot_gluc/sorb_DH_b-prop"/>
</dbReference>